<dbReference type="Gene3D" id="3.40.50.1000">
    <property type="entry name" value="HAD superfamily/HAD-like"/>
    <property type="match status" value="1"/>
</dbReference>
<gene>
    <name evidence="1" type="ORF">EUA98_01495</name>
</gene>
<reference evidence="1 2" key="1">
    <citation type="submission" date="2019-01" db="EMBL/GenBank/DDBJ databases">
        <title>Novel species of Cellulomonas.</title>
        <authorList>
            <person name="Liu Q."/>
            <person name="Xin Y.-H."/>
        </authorList>
    </citation>
    <scope>NUCLEOTIDE SEQUENCE [LARGE SCALE GENOMIC DNA]</scope>
    <source>
        <strain evidence="1 2">HLT2-17</strain>
    </source>
</reference>
<dbReference type="NCBIfam" id="TIGR01509">
    <property type="entry name" value="HAD-SF-IA-v3"/>
    <property type="match status" value="1"/>
</dbReference>
<keyword evidence="2" id="KW-1185">Reference proteome</keyword>
<dbReference type="AlphaFoldDB" id="A0A4Q5N421"/>
<dbReference type="CDD" id="cd02603">
    <property type="entry name" value="HAD_sEH-N_like"/>
    <property type="match status" value="1"/>
</dbReference>
<dbReference type="InterPro" id="IPR036412">
    <property type="entry name" value="HAD-like_sf"/>
</dbReference>
<proteinExistence type="predicted"/>
<evidence type="ECO:0000313" key="2">
    <source>
        <dbReference type="Proteomes" id="UP000293764"/>
    </source>
</evidence>
<dbReference type="OrthoDB" id="9797415at2"/>
<dbReference type="InterPro" id="IPR023214">
    <property type="entry name" value="HAD_sf"/>
</dbReference>
<dbReference type="SFLD" id="SFLDG01129">
    <property type="entry name" value="C1.5:_HAD__Beta-PGM__Phosphata"/>
    <property type="match status" value="1"/>
</dbReference>
<evidence type="ECO:0000313" key="1">
    <source>
        <dbReference type="EMBL" id="RYV52915.1"/>
    </source>
</evidence>
<dbReference type="SUPFAM" id="SSF56784">
    <property type="entry name" value="HAD-like"/>
    <property type="match status" value="1"/>
</dbReference>
<dbReference type="EMBL" id="SDWW01000002">
    <property type="protein sequence ID" value="RYV52915.1"/>
    <property type="molecule type" value="Genomic_DNA"/>
</dbReference>
<dbReference type="PANTHER" id="PTHR43611:SF3">
    <property type="entry name" value="FLAVIN MONONUCLEOTIDE HYDROLASE 1, CHLOROPLATIC"/>
    <property type="match status" value="1"/>
</dbReference>
<protein>
    <submittedName>
        <fullName evidence="1">HAD family phosphatase</fullName>
    </submittedName>
</protein>
<dbReference type="InterPro" id="IPR006439">
    <property type="entry name" value="HAD-SF_hydro_IA"/>
</dbReference>
<dbReference type="SFLD" id="SFLDS00003">
    <property type="entry name" value="Haloacid_Dehalogenase"/>
    <property type="match status" value="1"/>
</dbReference>
<dbReference type="Pfam" id="PF00702">
    <property type="entry name" value="Hydrolase"/>
    <property type="match status" value="1"/>
</dbReference>
<sequence>MDTVVFDLGNVLVRWDPYGPFVGRLDHRAVARFFADVDFPAFNQRQDSGRSWAHARADVHARFPEHARAVDLYVEHFVDAVPGPVEGSAQIVRDLASDGVRLFGLTNWSAETYHHAEPAAPVIGLLEGVLVSGQVGLVKPDPRIFALLAERFDLVPGRTVFIDDSPANVEAAVRVGYQAVLFTSADALRRDLRALGLAVGAAAPRT</sequence>
<dbReference type="Proteomes" id="UP000293764">
    <property type="component" value="Unassembled WGS sequence"/>
</dbReference>
<comment type="caution">
    <text evidence="1">The sequence shown here is derived from an EMBL/GenBank/DDBJ whole genome shotgun (WGS) entry which is preliminary data.</text>
</comment>
<dbReference type="PRINTS" id="PR00413">
    <property type="entry name" value="HADHALOGNASE"/>
</dbReference>
<organism evidence="1 2">
    <name type="scientific">Pengzhenrongella frigida</name>
    <dbReference type="NCBI Taxonomy" id="1259133"/>
    <lineage>
        <taxon>Bacteria</taxon>
        <taxon>Bacillati</taxon>
        <taxon>Actinomycetota</taxon>
        <taxon>Actinomycetes</taxon>
        <taxon>Micrococcales</taxon>
        <taxon>Pengzhenrongella</taxon>
    </lineage>
</organism>
<accession>A0A4Q5N421</accession>
<name>A0A4Q5N421_9MICO</name>
<dbReference type="PANTHER" id="PTHR43611">
    <property type="entry name" value="ALPHA-D-GLUCOSE 1-PHOSPHATE PHOSPHATASE"/>
    <property type="match status" value="1"/>
</dbReference>